<keyword evidence="1" id="KW-0378">Hydrolase</keyword>
<keyword evidence="5" id="KW-1185">Reference proteome</keyword>
<evidence type="ECO:0000313" key="5">
    <source>
        <dbReference type="Proteomes" id="UP000583929"/>
    </source>
</evidence>
<dbReference type="AlphaFoldDB" id="A0A7J6HSG9"/>
<dbReference type="GO" id="GO:0016787">
    <property type="term" value="F:hydrolase activity"/>
    <property type="evidence" value="ECO:0007669"/>
    <property type="project" value="UniProtKB-KW"/>
</dbReference>
<dbReference type="SUPFAM" id="SSF53474">
    <property type="entry name" value="alpha/beta-Hydrolases"/>
    <property type="match status" value="1"/>
</dbReference>
<feature type="domain" description="AB hydrolase-1" evidence="3">
    <location>
        <begin position="18"/>
        <end position="85"/>
    </location>
</feature>
<sequence length="88" mass="9504">MDINGLLIQHSDDTIEDPDLRGYGGTDAPLSPALYSALHVVGDLVGLLDHLGIEQVLLVGHDCGAAMALYLCLFRPDKVKTLVNLDYK</sequence>
<organism evidence="4 5">
    <name type="scientific">Cannabis sativa</name>
    <name type="common">Hemp</name>
    <name type="synonym">Marijuana</name>
    <dbReference type="NCBI Taxonomy" id="3483"/>
    <lineage>
        <taxon>Eukaryota</taxon>
        <taxon>Viridiplantae</taxon>
        <taxon>Streptophyta</taxon>
        <taxon>Embryophyta</taxon>
        <taxon>Tracheophyta</taxon>
        <taxon>Spermatophyta</taxon>
        <taxon>Magnoliopsida</taxon>
        <taxon>eudicotyledons</taxon>
        <taxon>Gunneridae</taxon>
        <taxon>Pentapetalae</taxon>
        <taxon>rosids</taxon>
        <taxon>fabids</taxon>
        <taxon>Rosales</taxon>
        <taxon>Cannabaceae</taxon>
        <taxon>Cannabis</taxon>
    </lineage>
</organism>
<dbReference type="InterPro" id="IPR000639">
    <property type="entry name" value="Epox_hydrolase-like"/>
</dbReference>
<dbReference type="InterPro" id="IPR029058">
    <property type="entry name" value="AB_hydrolase_fold"/>
</dbReference>
<protein>
    <recommendedName>
        <fullName evidence="3">AB hydrolase-1 domain-containing protein</fullName>
    </recommendedName>
</protein>
<evidence type="ECO:0000259" key="3">
    <source>
        <dbReference type="Pfam" id="PF00561"/>
    </source>
</evidence>
<evidence type="ECO:0000256" key="1">
    <source>
        <dbReference type="ARBA" id="ARBA00022801"/>
    </source>
</evidence>
<gene>
    <name evidence="4" type="ORF">G4B88_009840</name>
</gene>
<dbReference type="Gene3D" id="3.40.50.1820">
    <property type="entry name" value="alpha/beta hydrolase"/>
    <property type="match status" value="1"/>
</dbReference>
<comment type="similarity">
    <text evidence="2">Belongs to the AB hydrolase superfamily. Epoxide hydrolase family.</text>
</comment>
<comment type="caution">
    <text evidence="4">The sequence shown here is derived from an EMBL/GenBank/DDBJ whole genome shotgun (WGS) entry which is preliminary data.</text>
</comment>
<dbReference type="PANTHER" id="PTHR43329">
    <property type="entry name" value="EPOXIDE HYDROLASE"/>
    <property type="match status" value="1"/>
</dbReference>
<dbReference type="PRINTS" id="PR00412">
    <property type="entry name" value="EPOXHYDRLASE"/>
</dbReference>
<reference evidence="4 5" key="1">
    <citation type="journal article" date="2020" name="bioRxiv">
        <title>Sequence and annotation of 42 cannabis genomes reveals extensive copy number variation in cannabinoid synthesis and pathogen resistance genes.</title>
        <authorList>
            <person name="Mckernan K.J."/>
            <person name="Helbert Y."/>
            <person name="Kane L.T."/>
            <person name="Ebling H."/>
            <person name="Zhang L."/>
            <person name="Liu B."/>
            <person name="Eaton Z."/>
            <person name="Mclaughlin S."/>
            <person name="Kingan S."/>
            <person name="Baybayan P."/>
            <person name="Concepcion G."/>
            <person name="Jordan M."/>
            <person name="Riva A."/>
            <person name="Barbazuk W."/>
            <person name="Harkins T."/>
        </authorList>
    </citation>
    <scope>NUCLEOTIDE SEQUENCE [LARGE SCALE GENOMIC DNA]</scope>
    <source>
        <strain evidence="5">cv. Jamaican Lion 4</strain>
        <tissue evidence="4">Leaf</tissue>
    </source>
</reference>
<evidence type="ECO:0000256" key="2">
    <source>
        <dbReference type="ARBA" id="ARBA00038334"/>
    </source>
</evidence>
<accession>A0A7J6HSG9</accession>
<dbReference type="InterPro" id="IPR000073">
    <property type="entry name" value="AB_hydrolase_1"/>
</dbReference>
<name>A0A7J6HSG9_CANSA</name>
<dbReference type="EMBL" id="JAATIQ010000028">
    <property type="protein sequence ID" value="KAF4398224.1"/>
    <property type="molecule type" value="Genomic_DNA"/>
</dbReference>
<proteinExistence type="inferred from homology"/>
<dbReference type="Proteomes" id="UP000583929">
    <property type="component" value="Unassembled WGS sequence"/>
</dbReference>
<evidence type="ECO:0000313" key="4">
    <source>
        <dbReference type="EMBL" id="KAF4398224.1"/>
    </source>
</evidence>
<dbReference type="Pfam" id="PF00561">
    <property type="entry name" value="Abhydrolase_1"/>
    <property type="match status" value="1"/>
</dbReference>